<protein>
    <submittedName>
        <fullName evidence="1">PFL family protein</fullName>
    </submittedName>
</protein>
<dbReference type="Gene3D" id="3.20.70.20">
    <property type="match status" value="1"/>
</dbReference>
<dbReference type="EMBL" id="AP031322">
    <property type="protein sequence ID" value="BFH72936.1"/>
    <property type="molecule type" value="Genomic_DNA"/>
</dbReference>
<reference evidence="1" key="1">
    <citation type="submission" date="2024-03" db="EMBL/GenBank/DDBJ databases">
        <title>Complete genome sequence of Sulfurisphaera javensis strain KD-1.</title>
        <authorList>
            <person name="Sakai H."/>
            <person name="Nur N."/>
            <person name="Suwanto A."/>
            <person name="Kurosawa N."/>
        </authorList>
    </citation>
    <scope>NUCLEOTIDE SEQUENCE</scope>
    <source>
        <strain evidence="1">KD-1</strain>
    </source>
</reference>
<evidence type="ECO:0000313" key="1">
    <source>
        <dbReference type="EMBL" id="BFH72936.1"/>
    </source>
</evidence>
<dbReference type="PANTHER" id="PTHR37560:SF1">
    <property type="entry name" value="UPF0210 PROTEIN MJ1665"/>
    <property type="match status" value="1"/>
</dbReference>
<accession>A0AAT9GQM4</accession>
<sequence length="445" mass="47518">MKYSVDEIIEVHRMLSEEDLDIRSVTLSINTNFLISSNFEEIKEKIRGLYSFVSKFSKTVEKVSEKYGIRIVTKRIAISPVQFIFEVLSPSYSLSLAKELDKLAEENGIDYISGYSAFADRGLSKSSETVLKSLSEVLNSTERLAGMINAGSTMAGVNIDAVKLFVDELFKMKPEASSRATIMANVPPDSPFVPSAHHGLGMPDSMINVAVSGPGVIESVIKRNKPTTLQELHDLIKRTAFKITRLGELVGKAVSKELGIPFGIVDLSLAPSPKIGDSVAGIIEAMGISKMGGHGSLMALALLIDAVKKGGAMATSSVGGLSGAFIPVSEDSVMVERAIDGSIDFFTLLALSSVCNTGIDMVGVSKRQGKDKVIGLILDVLAMGVILNKTLGVRVIPLDANPGETVDLGGLLGKVVVMKLKDIDVNNFTSLSGYMPSGIKRLEFG</sequence>
<name>A0AAT9GQM4_9CREN</name>
<dbReference type="Pfam" id="PF05167">
    <property type="entry name" value="DUF711"/>
    <property type="match status" value="1"/>
</dbReference>
<dbReference type="GeneID" id="92353812"/>
<proteinExistence type="predicted"/>
<dbReference type="NCBIfam" id="NF003700">
    <property type="entry name" value="PRK05313.1"/>
    <property type="match status" value="1"/>
</dbReference>
<dbReference type="PANTHER" id="PTHR37560">
    <property type="entry name" value="UPF0210 PROTEIN SPR0218"/>
    <property type="match status" value="1"/>
</dbReference>
<gene>
    <name evidence="1" type="ORF">SJAV_08800</name>
</gene>
<dbReference type="RefSeq" id="WP_369611124.1">
    <property type="nucleotide sequence ID" value="NZ_AP031322.1"/>
</dbReference>
<organism evidence="1">
    <name type="scientific">Sulfurisphaera javensis</name>
    <dbReference type="NCBI Taxonomy" id="2049879"/>
    <lineage>
        <taxon>Archaea</taxon>
        <taxon>Thermoproteota</taxon>
        <taxon>Thermoprotei</taxon>
        <taxon>Sulfolobales</taxon>
        <taxon>Sulfolobaceae</taxon>
        <taxon>Sulfurisphaera</taxon>
    </lineage>
</organism>
<dbReference type="KEGG" id="sjv:SJAV_08800"/>
<dbReference type="InterPro" id="IPR007841">
    <property type="entry name" value="UPF0210"/>
</dbReference>
<dbReference type="SUPFAM" id="SSF51998">
    <property type="entry name" value="PFL-like glycyl radical enzymes"/>
    <property type="match status" value="1"/>
</dbReference>
<dbReference type="AlphaFoldDB" id="A0AAT9GQM4"/>